<accession>A0A6P5K2Z7</accession>
<comment type="subcellular location">
    <subcellularLocation>
        <location evidence="1">Membrane</location>
        <topology evidence="1">Multi-pass membrane protein</topology>
    </subcellularLocation>
</comment>
<dbReference type="GO" id="GO:0005886">
    <property type="term" value="C:plasma membrane"/>
    <property type="evidence" value="ECO:0007669"/>
    <property type="project" value="TreeGrafter"/>
</dbReference>
<dbReference type="PRINTS" id="PR00237">
    <property type="entry name" value="GPCRRHODOPSN"/>
</dbReference>
<feature type="transmembrane region" description="Helical" evidence="9">
    <location>
        <begin position="102"/>
        <end position="123"/>
    </location>
</feature>
<dbReference type="KEGG" id="pcw:110206394"/>
<feature type="transmembrane region" description="Helical" evidence="9">
    <location>
        <begin position="189"/>
        <end position="216"/>
    </location>
</feature>
<dbReference type="SUPFAM" id="SSF81321">
    <property type="entry name" value="Family A G protein-coupled receptor-like"/>
    <property type="match status" value="1"/>
</dbReference>
<keyword evidence="7" id="KW-0325">Glycoprotein</keyword>
<evidence type="ECO:0000256" key="9">
    <source>
        <dbReference type="SAM" id="Phobius"/>
    </source>
</evidence>
<keyword evidence="2 9" id="KW-0812">Transmembrane</keyword>
<feature type="transmembrane region" description="Helical" evidence="9">
    <location>
        <begin position="237"/>
        <end position="259"/>
    </location>
</feature>
<reference evidence="12" key="1">
    <citation type="submission" date="2025-08" db="UniProtKB">
        <authorList>
            <consortium name="RefSeq"/>
        </authorList>
    </citation>
    <scope>IDENTIFICATION</scope>
    <source>
        <tissue evidence="12">Spleen</tissue>
    </source>
</reference>
<feature type="transmembrane region" description="Helical" evidence="9">
    <location>
        <begin position="287"/>
        <end position="309"/>
    </location>
</feature>
<evidence type="ECO:0000256" key="8">
    <source>
        <dbReference type="ARBA" id="ARBA00023224"/>
    </source>
</evidence>
<keyword evidence="6" id="KW-0675">Receptor</keyword>
<evidence type="ECO:0000256" key="7">
    <source>
        <dbReference type="ARBA" id="ARBA00023180"/>
    </source>
</evidence>
<dbReference type="GO" id="GO:0004930">
    <property type="term" value="F:G protein-coupled receptor activity"/>
    <property type="evidence" value="ECO:0007669"/>
    <property type="project" value="UniProtKB-KW"/>
</dbReference>
<sequence>MNNTEAGAGVQGCGPWDDPARFIVVPAAYAVALSLGLPANLAALAVFGRGGGRLGQALRLYLLNLAVADILFTLTLPFWLTYYLGRAHWPFPASVCHVTGATYYAATYAAISFMVLISVSRYCTVQGPKPGFGTRLPLNQLRVAQAVCTATWMLCLACAAPSLVSAQALRPGPGGTTRCFEHGWARQDMAYITVGFFIAAFLLVLGAYISLARVLVVPPTSRGASLGPLATGSHRRMARTMVLGLLLVFAVCLAPYHLILAPWVARQAGNDGDNGDSECLVPSTLDVLHTLSLALLSLNSCLDPLVYCFSLRRFRQDCRGLSCCPGSRGARVPAASCSSS</sequence>
<evidence type="ECO:0000259" key="10">
    <source>
        <dbReference type="PROSITE" id="PS50262"/>
    </source>
</evidence>
<evidence type="ECO:0000256" key="1">
    <source>
        <dbReference type="ARBA" id="ARBA00004141"/>
    </source>
</evidence>
<dbReference type="AlphaFoldDB" id="A0A6P5K2Z7"/>
<name>A0A6P5K2Z7_PHACI</name>
<feature type="transmembrane region" description="Helical" evidence="9">
    <location>
        <begin position="27"/>
        <end position="48"/>
    </location>
</feature>
<feature type="domain" description="G-protein coupled receptors family 1 profile" evidence="10">
    <location>
        <begin position="39"/>
        <end position="307"/>
    </location>
</feature>
<proteinExistence type="predicted"/>
<keyword evidence="4" id="KW-0297">G-protein coupled receptor</keyword>
<feature type="transmembrane region" description="Helical" evidence="9">
    <location>
        <begin position="143"/>
        <end position="169"/>
    </location>
</feature>
<evidence type="ECO:0000256" key="4">
    <source>
        <dbReference type="ARBA" id="ARBA00023040"/>
    </source>
</evidence>
<dbReference type="GeneID" id="110206394"/>
<dbReference type="FunFam" id="1.20.1070.10:FF:000592">
    <property type="entry name" value="Platelet-activating factor receptor"/>
    <property type="match status" value="1"/>
</dbReference>
<dbReference type="CDD" id="cd14982">
    <property type="entry name" value="7tmA_purinoceptor-like"/>
    <property type="match status" value="1"/>
</dbReference>
<gene>
    <name evidence="12" type="primary">LOC110206394</name>
</gene>
<dbReference type="Gene3D" id="1.20.1070.10">
    <property type="entry name" value="Rhodopsin 7-helix transmembrane proteins"/>
    <property type="match status" value="1"/>
</dbReference>
<keyword evidence="8" id="KW-0807">Transducer</keyword>
<feature type="transmembrane region" description="Helical" evidence="9">
    <location>
        <begin position="60"/>
        <end position="82"/>
    </location>
</feature>
<dbReference type="GO" id="GO:0007200">
    <property type="term" value="P:phospholipase C-activating G protein-coupled receptor signaling pathway"/>
    <property type="evidence" value="ECO:0007669"/>
    <property type="project" value="TreeGrafter"/>
</dbReference>
<dbReference type="InterPro" id="IPR000276">
    <property type="entry name" value="GPCR_Rhodpsn"/>
</dbReference>
<dbReference type="GO" id="GO:0035025">
    <property type="term" value="P:positive regulation of Rho protein signal transduction"/>
    <property type="evidence" value="ECO:0007669"/>
    <property type="project" value="TreeGrafter"/>
</dbReference>
<keyword evidence="3 9" id="KW-1133">Transmembrane helix</keyword>
<keyword evidence="5 9" id="KW-0472">Membrane</keyword>
<dbReference type="PROSITE" id="PS50262">
    <property type="entry name" value="G_PROTEIN_RECEP_F1_2"/>
    <property type="match status" value="1"/>
</dbReference>
<dbReference type="PANTHER" id="PTHR24232:SF91">
    <property type="entry name" value="TRANSMEMBRANE PROTEIN LOC653160"/>
    <property type="match status" value="1"/>
</dbReference>
<dbReference type="Pfam" id="PF00001">
    <property type="entry name" value="7tm_1"/>
    <property type="match status" value="1"/>
</dbReference>
<keyword evidence="11" id="KW-1185">Reference proteome</keyword>
<dbReference type="Proteomes" id="UP000515140">
    <property type="component" value="Unplaced"/>
</dbReference>
<dbReference type="OMA" id="YAMVGFF"/>
<dbReference type="InParanoid" id="A0A6P5K2Z7"/>
<evidence type="ECO:0000313" key="11">
    <source>
        <dbReference type="Proteomes" id="UP000515140"/>
    </source>
</evidence>
<evidence type="ECO:0000313" key="12">
    <source>
        <dbReference type="RefSeq" id="XP_020839382.1"/>
    </source>
</evidence>
<evidence type="ECO:0000256" key="5">
    <source>
        <dbReference type="ARBA" id="ARBA00023136"/>
    </source>
</evidence>
<dbReference type="PANTHER" id="PTHR24232">
    <property type="entry name" value="G-PROTEIN COUPLED RECEPTOR"/>
    <property type="match status" value="1"/>
</dbReference>
<protein>
    <submittedName>
        <fullName evidence="12">LOW QUALITY PROTEIN: platelet-activating factor receptor-like</fullName>
    </submittedName>
</protein>
<dbReference type="RefSeq" id="XP_020839382.1">
    <property type="nucleotide sequence ID" value="XM_020983723.1"/>
</dbReference>
<evidence type="ECO:0000256" key="2">
    <source>
        <dbReference type="ARBA" id="ARBA00022692"/>
    </source>
</evidence>
<evidence type="ECO:0000256" key="3">
    <source>
        <dbReference type="ARBA" id="ARBA00022989"/>
    </source>
</evidence>
<organism evidence="11 12">
    <name type="scientific">Phascolarctos cinereus</name>
    <name type="common">Koala</name>
    <dbReference type="NCBI Taxonomy" id="38626"/>
    <lineage>
        <taxon>Eukaryota</taxon>
        <taxon>Metazoa</taxon>
        <taxon>Chordata</taxon>
        <taxon>Craniata</taxon>
        <taxon>Vertebrata</taxon>
        <taxon>Euteleostomi</taxon>
        <taxon>Mammalia</taxon>
        <taxon>Metatheria</taxon>
        <taxon>Diprotodontia</taxon>
        <taxon>Phascolarctidae</taxon>
        <taxon>Phascolarctos</taxon>
    </lineage>
</organism>
<dbReference type="InterPro" id="IPR017452">
    <property type="entry name" value="GPCR_Rhodpsn_7TM"/>
</dbReference>
<evidence type="ECO:0000256" key="6">
    <source>
        <dbReference type="ARBA" id="ARBA00023170"/>
    </source>
</evidence>